<dbReference type="AlphaFoldDB" id="A0A1M6NXU2"/>
<evidence type="ECO:0000256" key="1">
    <source>
        <dbReference type="SAM" id="Phobius"/>
    </source>
</evidence>
<dbReference type="EMBL" id="FRAF01000007">
    <property type="protein sequence ID" value="SHK00513.1"/>
    <property type="molecule type" value="Genomic_DNA"/>
</dbReference>
<organism evidence="2 3">
    <name type="scientific">Alicyclobacillus tolerans</name>
    <dbReference type="NCBI Taxonomy" id="90970"/>
    <lineage>
        <taxon>Bacteria</taxon>
        <taxon>Bacillati</taxon>
        <taxon>Bacillota</taxon>
        <taxon>Bacilli</taxon>
        <taxon>Bacillales</taxon>
        <taxon>Alicyclobacillaceae</taxon>
        <taxon>Alicyclobacillus</taxon>
    </lineage>
</organism>
<accession>A0A1M6NXU2</accession>
<feature type="transmembrane region" description="Helical" evidence="1">
    <location>
        <begin position="6"/>
        <end position="23"/>
    </location>
</feature>
<gene>
    <name evidence="2" type="ORF">SAMN05443507_10719</name>
</gene>
<name>A0A1M6NXU2_9BACL</name>
<reference evidence="3" key="1">
    <citation type="submission" date="2016-11" db="EMBL/GenBank/DDBJ databases">
        <authorList>
            <person name="Varghese N."/>
            <person name="Submissions S."/>
        </authorList>
    </citation>
    <scope>NUCLEOTIDE SEQUENCE [LARGE SCALE GENOMIC DNA]</scope>
    <source>
        <strain evidence="3">USBA-503</strain>
    </source>
</reference>
<dbReference type="Proteomes" id="UP000184016">
    <property type="component" value="Unassembled WGS sequence"/>
</dbReference>
<sequence>MTTHEIIAACVIAIPVAFAIGRYSSRVAIFHTRTSETLSVPEFLRSKEHQ</sequence>
<proteinExistence type="predicted"/>
<keyword evidence="3" id="KW-1185">Reference proteome</keyword>
<keyword evidence="1" id="KW-1133">Transmembrane helix</keyword>
<evidence type="ECO:0000313" key="2">
    <source>
        <dbReference type="EMBL" id="SHK00513.1"/>
    </source>
</evidence>
<keyword evidence="1" id="KW-0812">Transmembrane</keyword>
<keyword evidence="1" id="KW-0472">Membrane</keyword>
<protein>
    <submittedName>
        <fullName evidence="2">Uncharacterized protein</fullName>
    </submittedName>
</protein>
<dbReference type="RefSeq" id="WP_165611948.1">
    <property type="nucleotide sequence ID" value="NZ_FRAF01000007.1"/>
</dbReference>
<evidence type="ECO:0000313" key="3">
    <source>
        <dbReference type="Proteomes" id="UP000184016"/>
    </source>
</evidence>